<dbReference type="InterPro" id="IPR056436">
    <property type="entry name" value="Znf-C2H2_ZIC1-5/GLI1-3-like"/>
</dbReference>
<comment type="similarity">
    <text evidence="2">Belongs to the GLI C2H2-type zinc-finger protein family.</text>
</comment>
<reference evidence="12 13" key="1">
    <citation type="submission" date="2024-02" db="EMBL/GenBank/DDBJ databases">
        <authorList>
            <person name="Daric V."/>
            <person name="Darras S."/>
        </authorList>
    </citation>
    <scope>NUCLEOTIDE SEQUENCE [LARGE SCALE GENOMIC DNA]</scope>
</reference>
<evidence type="ECO:0000313" key="13">
    <source>
        <dbReference type="Proteomes" id="UP001642483"/>
    </source>
</evidence>
<keyword evidence="6" id="KW-0862">Zinc</keyword>
<dbReference type="Pfam" id="PF18366">
    <property type="entry name" value="zf_ZIC"/>
    <property type="match status" value="1"/>
</dbReference>
<feature type="region of interest" description="Disordered" evidence="10">
    <location>
        <begin position="348"/>
        <end position="398"/>
    </location>
</feature>
<keyword evidence="3" id="KW-0479">Metal-binding</keyword>
<dbReference type="PROSITE" id="PS00028">
    <property type="entry name" value="ZINC_FINGER_C2H2_1"/>
    <property type="match status" value="3"/>
</dbReference>
<dbReference type="Gene3D" id="3.30.160.60">
    <property type="entry name" value="Classic Zinc Finger"/>
    <property type="match status" value="4"/>
</dbReference>
<evidence type="ECO:0000256" key="4">
    <source>
        <dbReference type="ARBA" id="ARBA00022737"/>
    </source>
</evidence>
<evidence type="ECO:0000256" key="7">
    <source>
        <dbReference type="ARBA" id="ARBA00023125"/>
    </source>
</evidence>
<dbReference type="PANTHER" id="PTHR45718">
    <property type="entry name" value="TRANSCRIPTIONAL ACTIVATOR CUBITUS INTERRUPTUS"/>
    <property type="match status" value="1"/>
</dbReference>
<dbReference type="Pfam" id="PF23561">
    <property type="entry name" value="zf-C2H2_15"/>
    <property type="match status" value="1"/>
</dbReference>
<feature type="domain" description="C2H2-type" evidence="11">
    <location>
        <begin position="316"/>
        <end position="345"/>
    </location>
</feature>
<comment type="caution">
    <text evidence="12">The sequence shown here is derived from an EMBL/GenBank/DDBJ whole genome shotgun (WGS) entry which is preliminary data.</text>
</comment>
<keyword evidence="5 9" id="KW-0863">Zinc-finger</keyword>
<keyword evidence="4" id="KW-0677">Repeat</keyword>
<comment type="subcellular location">
    <subcellularLocation>
        <location evidence="1">Nucleus</location>
    </subcellularLocation>
</comment>
<evidence type="ECO:0000259" key="11">
    <source>
        <dbReference type="PROSITE" id="PS50157"/>
    </source>
</evidence>
<feature type="domain" description="C2H2-type" evidence="11">
    <location>
        <begin position="258"/>
        <end position="285"/>
    </location>
</feature>
<evidence type="ECO:0000313" key="12">
    <source>
        <dbReference type="EMBL" id="CAK8679194.1"/>
    </source>
</evidence>
<accession>A0ABP0FHS3</accession>
<keyword evidence="8" id="KW-0539">Nucleus</keyword>
<feature type="domain" description="C2H2-type" evidence="11">
    <location>
        <begin position="230"/>
        <end position="257"/>
    </location>
</feature>
<evidence type="ECO:0000256" key="1">
    <source>
        <dbReference type="ARBA" id="ARBA00004123"/>
    </source>
</evidence>
<evidence type="ECO:0000256" key="8">
    <source>
        <dbReference type="ARBA" id="ARBA00023242"/>
    </source>
</evidence>
<feature type="compositionally biased region" description="Polar residues" evidence="10">
    <location>
        <begin position="349"/>
        <end position="367"/>
    </location>
</feature>
<feature type="region of interest" description="Disordered" evidence="10">
    <location>
        <begin position="130"/>
        <end position="151"/>
    </location>
</feature>
<dbReference type="PANTHER" id="PTHR45718:SF8">
    <property type="entry name" value="GLIS FAMILY ZINC FINGER 2"/>
    <property type="match status" value="1"/>
</dbReference>
<organism evidence="12 13">
    <name type="scientific">Clavelina lepadiformis</name>
    <name type="common">Light-bulb sea squirt</name>
    <name type="synonym">Ascidia lepadiformis</name>
    <dbReference type="NCBI Taxonomy" id="159417"/>
    <lineage>
        <taxon>Eukaryota</taxon>
        <taxon>Metazoa</taxon>
        <taxon>Chordata</taxon>
        <taxon>Tunicata</taxon>
        <taxon>Ascidiacea</taxon>
        <taxon>Aplousobranchia</taxon>
        <taxon>Clavelinidae</taxon>
        <taxon>Clavelina</taxon>
    </lineage>
</organism>
<dbReference type="InterPro" id="IPR041643">
    <property type="entry name" value="Znf_ZIC"/>
</dbReference>
<sequence>MNRPNGHNHPPVAPYEPRANRDPQHLFSAQHPYVKYQAYPYPTTPTPAFYPEYDATRNLHQPPPLSSGYQHPYYFQLQQTPVQYQALQQPSTFQQQPLNFQQQPSNFQQQSSNFQQQPSNFQRQPLTFQQQSSNFQQQPSNFQRQRGTIQQQSQALLQLPPTAQQQQSATIKKAFSNQLSKPTACEWMIRSQEGSRVCGLIFEDMKAFVHHITCDHVGGPEQSDHTCYWRNCKRHLKAFKAKYKLVNHIRVHTREKPFACPVCSKRFGRTENLKIHIRTHTGEKPFKCKYLGCDRRFANSSDRKKHSYMHIEGKPYVCKYKGCDRKYSHPSSLRKHHRMHEANDDVMSIDNSLNNSPGSTSNTSKASNIAPEPRQQERIALSPQGSSEASAGFAELQSPQDRVMHSDILDVSPFNDNQEAWLPNDVDFVDEQVTYDPDDANYFNYYPEQAPVKGNDRGEW</sequence>
<evidence type="ECO:0000256" key="6">
    <source>
        <dbReference type="ARBA" id="ARBA00022833"/>
    </source>
</evidence>
<feature type="region of interest" description="Disordered" evidence="10">
    <location>
        <begin position="1"/>
        <end position="23"/>
    </location>
</feature>
<evidence type="ECO:0000256" key="10">
    <source>
        <dbReference type="SAM" id="MobiDB-lite"/>
    </source>
</evidence>
<evidence type="ECO:0000256" key="3">
    <source>
        <dbReference type="ARBA" id="ARBA00022723"/>
    </source>
</evidence>
<keyword evidence="7" id="KW-0238">DNA-binding</keyword>
<feature type="domain" description="C2H2-type" evidence="11">
    <location>
        <begin position="286"/>
        <end position="315"/>
    </location>
</feature>
<keyword evidence="13" id="KW-1185">Reference proteome</keyword>
<dbReference type="PROSITE" id="PS50157">
    <property type="entry name" value="ZINC_FINGER_C2H2_2"/>
    <property type="match status" value="4"/>
</dbReference>
<dbReference type="InterPro" id="IPR013087">
    <property type="entry name" value="Znf_C2H2_type"/>
</dbReference>
<gene>
    <name evidence="12" type="ORF">CVLEPA_LOCUS9449</name>
</gene>
<dbReference type="InterPro" id="IPR036236">
    <property type="entry name" value="Znf_C2H2_sf"/>
</dbReference>
<dbReference type="SUPFAM" id="SSF57667">
    <property type="entry name" value="beta-beta-alpha zinc fingers"/>
    <property type="match status" value="2"/>
</dbReference>
<dbReference type="Pfam" id="PF00096">
    <property type="entry name" value="zf-C2H2"/>
    <property type="match status" value="2"/>
</dbReference>
<evidence type="ECO:0000256" key="5">
    <source>
        <dbReference type="ARBA" id="ARBA00022771"/>
    </source>
</evidence>
<protein>
    <recommendedName>
        <fullName evidence="11">C2H2-type domain-containing protein</fullName>
    </recommendedName>
</protein>
<dbReference type="EMBL" id="CAWYQH010000057">
    <property type="protein sequence ID" value="CAK8679194.1"/>
    <property type="molecule type" value="Genomic_DNA"/>
</dbReference>
<dbReference type="SMART" id="SM00355">
    <property type="entry name" value="ZnF_C2H2"/>
    <property type="match status" value="5"/>
</dbReference>
<dbReference type="InterPro" id="IPR043359">
    <property type="entry name" value="GLI-like"/>
</dbReference>
<evidence type="ECO:0000256" key="2">
    <source>
        <dbReference type="ARBA" id="ARBA00010831"/>
    </source>
</evidence>
<proteinExistence type="inferred from homology"/>
<name>A0ABP0FHS3_CLALP</name>
<dbReference type="Proteomes" id="UP001642483">
    <property type="component" value="Unassembled WGS sequence"/>
</dbReference>
<evidence type="ECO:0000256" key="9">
    <source>
        <dbReference type="PROSITE-ProRule" id="PRU00042"/>
    </source>
</evidence>